<sequence>NHMIKTIQNNAVNELTILIGENRSSNPVDLLLQISSMVRSLGIIQKEVRTVARTSNYFFGVHDLEWATFIPRMFKEKLDKLFLRNNFYHRYLPYRDAASICKNLPTQNKKIWFEAKIHSISGGEQDYSQDGHAVKISYGGLSVKHFT</sequence>
<dbReference type="AlphaFoldDB" id="A0AAN5CT33"/>
<evidence type="ECO:0000313" key="2">
    <source>
        <dbReference type="Proteomes" id="UP001328107"/>
    </source>
</evidence>
<feature type="non-terminal residue" evidence="1">
    <location>
        <position position="147"/>
    </location>
</feature>
<organism evidence="1 2">
    <name type="scientific">Pristionchus mayeri</name>
    <dbReference type="NCBI Taxonomy" id="1317129"/>
    <lineage>
        <taxon>Eukaryota</taxon>
        <taxon>Metazoa</taxon>
        <taxon>Ecdysozoa</taxon>
        <taxon>Nematoda</taxon>
        <taxon>Chromadorea</taxon>
        <taxon>Rhabditida</taxon>
        <taxon>Rhabditina</taxon>
        <taxon>Diplogasteromorpha</taxon>
        <taxon>Diplogasteroidea</taxon>
        <taxon>Neodiplogasteridae</taxon>
        <taxon>Pristionchus</taxon>
    </lineage>
</organism>
<protein>
    <submittedName>
        <fullName evidence="1">Uncharacterized protein</fullName>
    </submittedName>
</protein>
<reference evidence="2" key="1">
    <citation type="submission" date="2022-10" db="EMBL/GenBank/DDBJ databases">
        <title>Genome assembly of Pristionchus species.</title>
        <authorList>
            <person name="Yoshida K."/>
            <person name="Sommer R.J."/>
        </authorList>
    </citation>
    <scope>NUCLEOTIDE SEQUENCE [LARGE SCALE GENOMIC DNA]</scope>
    <source>
        <strain evidence="2">RS5460</strain>
    </source>
</reference>
<dbReference type="EMBL" id="BTRK01000004">
    <property type="protein sequence ID" value="GMR50045.1"/>
    <property type="molecule type" value="Genomic_DNA"/>
</dbReference>
<keyword evidence="2" id="KW-1185">Reference proteome</keyword>
<dbReference type="Proteomes" id="UP001328107">
    <property type="component" value="Unassembled WGS sequence"/>
</dbReference>
<feature type="non-terminal residue" evidence="1">
    <location>
        <position position="1"/>
    </location>
</feature>
<evidence type="ECO:0000313" key="1">
    <source>
        <dbReference type="EMBL" id="GMR50045.1"/>
    </source>
</evidence>
<gene>
    <name evidence="1" type="ORF">PMAYCL1PPCAC_20240</name>
</gene>
<comment type="caution">
    <text evidence="1">The sequence shown here is derived from an EMBL/GenBank/DDBJ whole genome shotgun (WGS) entry which is preliminary data.</text>
</comment>
<proteinExistence type="predicted"/>
<accession>A0AAN5CT33</accession>
<name>A0AAN5CT33_9BILA</name>